<reference evidence="2" key="1">
    <citation type="journal article" date="2013" name="Science">
        <title>The Amborella genome and the evolution of flowering plants.</title>
        <authorList>
            <consortium name="Amborella Genome Project"/>
        </authorList>
    </citation>
    <scope>NUCLEOTIDE SEQUENCE [LARGE SCALE GENOMIC DNA]</scope>
</reference>
<dbReference type="Gramene" id="ERM95626">
    <property type="protein sequence ID" value="ERM95626"/>
    <property type="gene ID" value="AMTR_s00023p00162690"/>
</dbReference>
<dbReference type="Pfam" id="PF03140">
    <property type="entry name" value="DUF247"/>
    <property type="match status" value="1"/>
</dbReference>
<name>W1NJI8_AMBTC</name>
<evidence type="ECO:0000313" key="1">
    <source>
        <dbReference type="EMBL" id="ERM95626.1"/>
    </source>
</evidence>
<evidence type="ECO:0000313" key="2">
    <source>
        <dbReference type="Proteomes" id="UP000017836"/>
    </source>
</evidence>
<dbReference type="PANTHER" id="PTHR31170:SF22">
    <property type="match status" value="1"/>
</dbReference>
<protein>
    <submittedName>
        <fullName evidence="1">Uncharacterized protein</fullName>
    </submittedName>
</protein>
<dbReference type="Proteomes" id="UP000017836">
    <property type="component" value="Unassembled WGS sequence"/>
</dbReference>
<keyword evidence="2" id="KW-1185">Reference proteome</keyword>
<gene>
    <name evidence="1" type="ORF">AMTR_s00023p00162690</name>
</gene>
<dbReference type="AlphaFoldDB" id="W1NJI8"/>
<proteinExistence type="predicted"/>
<dbReference type="HOGENOM" id="CLU_020188_2_0_1"/>
<accession>W1NJI8</accession>
<dbReference type="PANTHER" id="PTHR31170">
    <property type="entry name" value="BNAC04G53230D PROTEIN"/>
    <property type="match status" value="1"/>
</dbReference>
<dbReference type="EMBL" id="KI397474">
    <property type="protein sequence ID" value="ERM95626.1"/>
    <property type="molecule type" value="Genomic_DNA"/>
</dbReference>
<sequence length="298" mass="34216">MQGREQLDRQWVIDVVNGNVQLNQEEEAEEWTHRCIYKIPSYLHDFHKGSFTPRLVSLGPLHHGSPHLQPMEHHKRRALLHFLDRSKHSADVYLVALEAVERKLRACYEWPDELPRMEIPEFLNMLLLDGCFLLELHRTTIDKDTSGYADNDPVFGPNRADFFADNKTEDLLLLENQIPLLVLQTLLDPLGKSPDAAEAHKVAYELYWSDECNSTDIKGMHPLHVYQMTTPWCNFPEIEEGLRNPEPYHKKVPSATALLDAGVKFQVSPSDAKIDISFDDGVLKLPYLVITPSEVCIR</sequence>
<dbReference type="OMA" id="TDIKGMH"/>
<organism evidence="1 2">
    <name type="scientific">Amborella trichopoda</name>
    <dbReference type="NCBI Taxonomy" id="13333"/>
    <lineage>
        <taxon>Eukaryota</taxon>
        <taxon>Viridiplantae</taxon>
        <taxon>Streptophyta</taxon>
        <taxon>Embryophyta</taxon>
        <taxon>Tracheophyta</taxon>
        <taxon>Spermatophyta</taxon>
        <taxon>Magnoliopsida</taxon>
        <taxon>Amborellales</taxon>
        <taxon>Amborellaceae</taxon>
        <taxon>Amborella</taxon>
    </lineage>
</organism>
<dbReference type="InterPro" id="IPR004158">
    <property type="entry name" value="DUF247_pln"/>
</dbReference>